<keyword evidence="4 6" id="KW-0720">Serine protease</keyword>
<evidence type="ECO:0000256" key="3">
    <source>
        <dbReference type="ARBA" id="ARBA00022801"/>
    </source>
</evidence>
<feature type="region of interest" description="Disordered" evidence="8">
    <location>
        <begin position="31"/>
        <end position="51"/>
    </location>
</feature>
<name>A0A1I2YXK6_9ACTN</name>
<keyword evidence="2 6" id="KW-0645">Protease</keyword>
<gene>
    <name evidence="11" type="ORF">FHR37_000601</name>
    <name evidence="12" type="ORF">SAMN05421678_11568</name>
</gene>
<dbReference type="AlphaFoldDB" id="A0A1I2YXK6"/>
<dbReference type="RefSeq" id="WP_092886842.1">
    <property type="nucleotide sequence ID" value="NZ_FOOI01000015.1"/>
</dbReference>
<dbReference type="PROSITE" id="PS00137">
    <property type="entry name" value="SUBTILASE_HIS"/>
    <property type="match status" value="1"/>
</dbReference>
<dbReference type="PANTHER" id="PTHR43399:SF4">
    <property type="entry name" value="CELL WALL-ASSOCIATED PROTEASE"/>
    <property type="match status" value="1"/>
</dbReference>
<dbReference type="PIRSF" id="PIRSF037854">
    <property type="entry name" value="Dihydropyridine_esterase"/>
    <property type="match status" value="1"/>
</dbReference>
<sequence>MSVSRHRFRAVAVGGLVAGMVTALGPAGWAGTPGASGQSSDRAAHPRATATAITVARSRPVSVTLVTGDRVLLPKSDGTSASVVPGKGRKSIRFLARRTGGHLYVFPSDALPALGSGLLDRRLFDVTGLVKSRYDDAHRATVPLIVTYPGASGRSAAGARLAAAGARQVRTLPAVDGAALSVDKKQAGAFWADLKTQPEARTFGPGITKVWLDGVHHPALDQSVPQIGAPAAWKAGFTGKGVTVGVLDTGVDATHPDLAGQVKAAHNFTAGPAGDGFGHGTHVASIIAGTAKASAGKYKGVAFDAKLLDGKVCDNDGFCEDSAILAGMQWAAAQKATAVNISIGGSDTPGEDPLEAAVGTLTRQTGTLFVIAAGNSGPGDHTVESPGAAEAALTVGAVDKQDNLADFSSRGPRIGDGGIKPDITAPGVDIVAARAAGTELGDPVGDKYIRLSGTSMATPHVAGAAALLAQQHPTWNASRLKPVLMASAKNNPDLSVYEQGSGRVDVAKAITQTVLGTPVSLSFGLAAWPHSDDTPVTKQVSYRNTATKAVTLALKVELTRPDGRPAPVSAMKVSASSVTVPAGGSASVSVTSDTRHNGPDGAYSGRLLATGPGGTSLGTPLGVEKEVESYDLTIRHRDRNGKPTADAFGSVIGLDNEAFVDLEPDADGIAKVRLAKGTYVLETDVADFESSDPAWVRLVQPTVALTRNTTIDADARIARPVSTTVHRSSVRPALVDISYDRTGPDMAFSSTLWSDSFDGLYTGQLGATAPVSGMSSHLGSQWAVPGKDGSFANSPYFYGLLNNFPGRFFTGFQRKDVKDSQLGKVVSRFARQQPGRQAFRSVFGAADPTASRSAVGLVLDLPNQVTSYLESGPTTWSTEFEEFAVDQDGWPQAQTVLVSADHSYRAGGDYREQWNSAVFGPTLPSDSWGPSVGRYGDDLLVNALMYSDAAGHPGDSLVDTARTRLYRDGHKIAESAYAGYIDELVTVPRATSDYRLEVTATRPTYSKLSTKLAATWTFTSGHAGDEEHGVALPLSVIRFSPRLDQLNQDHRRGVTQVPVTVTPQAGSNAGPTKSLTAGVSWDDGKTWRKAPVRRDRGGRWVVLVPPAPHRSGYVSLRAKAVDTSGNTAELTVHHAYAIGK</sequence>
<dbReference type="PANTHER" id="PTHR43399">
    <property type="entry name" value="SUBTILISIN-RELATED"/>
    <property type="match status" value="1"/>
</dbReference>
<dbReference type="InterPro" id="IPR023828">
    <property type="entry name" value="Peptidase_S8_Ser-AS"/>
</dbReference>
<dbReference type="InterPro" id="IPR015500">
    <property type="entry name" value="Peptidase_S8_subtilisin-rel"/>
</dbReference>
<dbReference type="InterPro" id="IPR023827">
    <property type="entry name" value="Peptidase_S8_Asp-AS"/>
</dbReference>
<reference evidence="11 14" key="2">
    <citation type="submission" date="2020-07" db="EMBL/GenBank/DDBJ databases">
        <title>Sequencing the genomes of 1000 actinobacteria strains.</title>
        <authorList>
            <person name="Klenk H.-P."/>
        </authorList>
    </citation>
    <scope>NUCLEOTIDE SEQUENCE [LARGE SCALE GENOMIC DNA]</scope>
    <source>
        <strain evidence="11 14">DSM 45117</strain>
    </source>
</reference>
<comment type="similarity">
    <text evidence="1 6 7">Belongs to the peptidase S8 family.</text>
</comment>
<dbReference type="InterPro" id="IPR000209">
    <property type="entry name" value="Peptidase_S8/S53_dom"/>
</dbReference>
<dbReference type="InterPro" id="IPR051048">
    <property type="entry name" value="Peptidase_S8/S53_subtilisin"/>
</dbReference>
<dbReference type="SUPFAM" id="SSF52743">
    <property type="entry name" value="Subtilisin-like"/>
    <property type="match status" value="1"/>
</dbReference>
<feature type="compositionally biased region" description="Polar residues" evidence="8">
    <location>
        <begin position="1065"/>
        <end position="1077"/>
    </location>
</feature>
<feature type="active site" description="Charge relay system" evidence="5 6">
    <location>
        <position position="279"/>
    </location>
</feature>
<evidence type="ECO:0000313" key="11">
    <source>
        <dbReference type="EMBL" id="NYH81750.1"/>
    </source>
</evidence>
<feature type="region of interest" description="Disordered" evidence="8">
    <location>
        <begin position="1061"/>
        <end position="1080"/>
    </location>
</feature>
<evidence type="ECO:0000256" key="6">
    <source>
        <dbReference type="PROSITE-ProRule" id="PRU01240"/>
    </source>
</evidence>
<dbReference type="Proteomes" id="UP000533017">
    <property type="component" value="Unassembled WGS sequence"/>
</dbReference>
<dbReference type="Pfam" id="PF00082">
    <property type="entry name" value="Peptidase_S8"/>
    <property type="match status" value="1"/>
</dbReference>
<dbReference type="InterPro" id="IPR017297">
    <property type="entry name" value="Peptidase_S8A_DPH-A"/>
</dbReference>
<evidence type="ECO:0000256" key="5">
    <source>
        <dbReference type="PIRSR" id="PIRSR615500-1"/>
    </source>
</evidence>
<evidence type="ECO:0000313" key="14">
    <source>
        <dbReference type="Proteomes" id="UP000533017"/>
    </source>
</evidence>
<evidence type="ECO:0000256" key="2">
    <source>
        <dbReference type="ARBA" id="ARBA00022670"/>
    </source>
</evidence>
<dbReference type="InterPro" id="IPR022398">
    <property type="entry name" value="Peptidase_S8_His-AS"/>
</dbReference>
<evidence type="ECO:0000256" key="1">
    <source>
        <dbReference type="ARBA" id="ARBA00011073"/>
    </source>
</evidence>
<evidence type="ECO:0000256" key="4">
    <source>
        <dbReference type="ARBA" id="ARBA00022825"/>
    </source>
</evidence>
<dbReference type="GO" id="GO:0006508">
    <property type="term" value="P:proteolysis"/>
    <property type="evidence" value="ECO:0007669"/>
    <property type="project" value="UniProtKB-KW"/>
</dbReference>
<dbReference type="GO" id="GO:0004252">
    <property type="term" value="F:serine-type endopeptidase activity"/>
    <property type="evidence" value="ECO:0007669"/>
    <property type="project" value="UniProtKB-UniRule"/>
</dbReference>
<feature type="signal peptide" evidence="9">
    <location>
        <begin position="1"/>
        <end position="23"/>
    </location>
</feature>
<evidence type="ECO:0000313" key="12">
    <source>
        <dbReference type="EMBL" id="SFH30200.1"/>
    </source>
</evidence>
<feature type="active site" description="Charge relay system" evidence="5 6">
    <location>
        <position position="455"/>
    </location>
</feature>
<reference evidence="12 13" key="1">
    <citation type="submission" date="2016-10" db="EMBL/GenBank/DDBJ databases">
        <authorList>
            <person name="de Groot N.N."/>
        </authorList>
    </citation>
    <scope>NUCLEOTIDE SEQUENCE [LARGE SCALE GENOMIC DNA]</scope>
    <source>
        <strain evidence="12 13">CPCC 202808</strain>
    </source>
</reference>
<dbReference type="STRING" id="504797.SAMN05421678_11568"/>
<dbReference type="Gene3D" id="3.40.50.200">
    <property type="entry name" value="Peptidase S8/S53 domain"/>
    <property type="match status" value="1"/>
</dbReference>
<dbReference type="EMBL" id="JACBZA010000001">
    <property type="protein sequence ID" value="NYH81750.1"/>
    <property type="molecule type" value="Genomic_DNA"/>
</dbReference>
<feature type="domain" description="Peptidase S8/S53" evidence="10">
    <location>
        <begin position="239"/>
        <end position="502"/>
    </location>
</feature>
<feature type="active site" description="Charge relay system" evidence="5 6">
    <location>
        <position position="248"/>
    </location>
</feature>
<proteinExistence type="inferred from homology"/>
<organism evidence="12 13">
    <name type="scientific">Actinopolymorpha cephalotaxi</name>
    <dbReference type="NCBI Taxonomy" id="504797"/>
    <lineage>
        <taxon>Bacteria</taxon>
        <taxon>Bacillati</taxon>
        <taxon>Actinomycetota</taxon>
        <taxon>Actinomycetes</taxon>
        <taxon>Propionibacteriales</taxon>
        <taxon>Actinopolymorphaceae</taxon>
        <taxon>Actinopolymorpha</taxon>
    </lineage>
</organism>
<dbReference type="PROSITE" id="PS00136">
    <property type="entry name" value="SUBTILASE_ASP"/>
    <property type="match status" value="1"/>
</dbReference>
<dbReference type="PRINTS" id="PR00723">
    <property type="entry name" value="SUBTILISIN"/>
</dbReference>
<dbReference type="InterPro" id="IPR036852">
    <property type="entry name" value="Peptidase_S8/S53_dom_sf"/>
</dbReference>
<dbReference type="PROSITE" id="PS00138">
    <property type="entry name" value="SUBTILASE_SER"/>
    <property type="match status" value="1"/>
</dbReference>
<keyword evidence="3 6" id="KW-0378">Hydrolase</keyword>
<dbReference type="EMBL" id="FOOI01000015">
    <property type="protein sequence ID" value="SFH30200.1"/>
    <property type="molecule type" value="Genomic_DNA"/>
</dbReference>
<dbReference type="PROSITE" id="PS51892">
    <property type="entry name" value="SUBTILASE"/>
    <property type="match status" value="1"/>
</dbReference>
<dbReference type="Proteomes" id="UP000199052">
    <property type="component" value="Unassembled WGS sequence"/>
</dbReference>
<keyword evidence="9" id="KW-0732">Signal</keyword>
<keyword evidence="14" id="KW-1185">Reference proteome</keyword>
<evidence type="ECO:0000256" key="9">
    <source>
        <dbReference type="SAM" id="SignalP"/>
    </source>
</evidence>
<dbReference type="OrthoDB" id="5167143at2"/>
<evidence type="ECO:0000313" key="13">
    <source>
        <dbReference type="Proteomes" id="UP000199052"/>
    </source>
</evidence>
<feature type="chain" id="PRO_5038660917" evidence="9">
    <location>
        <begin position="24"/>
        <end position="1140"/>
    </location>
</feature>
<evidence type="ECO:0000256" key="7">
    <source>
        <dbReference type="RuleBase" id="RU003355"/>
    </source>
</evidence>
<protein>
    <submittedName>
        <fullName evidence="12">Serine protease, subtilisin family</fullName>
    </submittedName>
    <submittedName>
        <fullName evidence="11">Subtilisin family serine protease</fullName>
    </submittedName>
</protein>
<accession>A0A1I2YXK6</accession>
<evidence type="ECO:0000256" key="8">
    <source>
        <dbReference type="SAM" id="MobiDB-lite"/>
    </source>
</evidence>
<evidence type="ECO:0000259" key="10">
    <source>
        <dbReference type="Pfam" id="PF00082"/>
    </source>
</evidence>